<dbReference type="OrthoDB" id="3540210at2759"/>
<evidence type="ECO:0000313" key="2">
    <source>
        <dbReference type="EMBL" id="KAH7204886.1"/>
    </source>
</evidence>
<accession>A0A9P9FXZ9</accession>
<proteinExistence type="predicted"/>
<name>A0A9P9FXZ9_FUSRE</name>
<evidence type="ECO:0000313" key="3">
    <source>
        <dbReference type="Proteomes" id="UP000720189"/>
    </source>
</evidence>
<keyword evidence="1" id="KW-1133">Transmembrane helix</keyword>
<sequence>DYSNRRITSATITLTARNGLILVAALSIFLILIRSQFWSILSFIIYQINATKKATNILHF</sequence>
<dbReference type="GeneID" id="70219140"/>
<gene>
    <name evidence="2" type="ORF">BKA55DRAFT_530992</name>
</gene>
<dbReference type="RefSeq" id="XP_046040866.1">
    <property type="nucleotide sequence ID" value="XM_046189186.1"/>
</dbReference>
<keyword evidence="3" id="KW-1185">Reference proteome</keyword>
<protein>
    <submittedName>
        <fullName evidence="2">Uncharacterized protein</fullName>
    </submittedName>
</protein>
<feature type="non-terminal residue" evidence="2">
    <location>
        <position position="1"/>
    </location>
</feature>
<organism evidence="2 3">
    <name type="scientific">Fusarium redolens</name>
    <dbReference type="NCBI Taxonomy" id="48865"/>
    <lineage>
        <taxon>Eukaryota</taxon>
        <taxon>Fungi</taxon>
        <taxon>Dikarya</taxon>
        <taxon>Ascomycota</taxon>
        <taxon>Pezizomycotina</taxon>
        <taxon>Sordariomycetes</taxon>
        <taxon>Hypocreomycetidae</taxon>
        <taxon>Hypocreales</taxon>
        <taxon>Nectriaceae</taxon>
        <taxon>Fusarium</taxon>
        <taxon>Fusarium redolens species complex</taxon>
    </lineage>
</organism>
<evidence type="ECO:0000256" key="1">
    <source>
        <dbReference type="SAM" id="Phobius"/>
    </source>
</evidence>
<dbReference type="AlphaFoldDB" id="A0A9P9FXZ9"/>
<feature type="transmembrane region" description="Helical" evidence="1">
    <location>
        <begin position="20"/>
        <end position="46"/>
    </location>
</feature>
<keyword evidence="1" id="KW-0812">Transmembrane</keyword>
<keyword evidence="1" id="KW-0472">Membrane</keyword>
<comment type="caution">
    <text evidence="2">The sequence shown here is derived from an EMBL/GenBank/DDBJ whole genome shotgun (WGS) entry which is preliminary data.</text>
</comment>
<dbReference type="Proteomes" id="UP000720189">
    <property type="component" value="Unassembled WGS sequence"/>
</dbReference>
<reference evidence="2" key="1">
    <citation type="journal article" date="2021" name="Nat. Commun.">
        <title>Genetic determinants of endophytism in the Arabidopsis root mycobiome.</title>
        <authorList>
            <person name="Mesny F."/>
            <person name="Miyauchi S."/>
            <person name="Thiergart T."/>
            <person name="Pickel B."/>
            <person name="Atanasova L."/>
            <person name="Karlsson M."/>
            <person name="Huettel B."/>
            <person name="Barry K.W."/>
            <person name="Haridas S."/>
            <person name="Chen C."/>
            <person name="Bauer D."/>
            <person name="Andreopoulos W."/>
            <person name="Pangilinan J."/>
            <person name="LaButti K."/>
            <person name="Riley R."/>
            <person name="Lipzen A."/>
            <person name="Clum A."/>
            <person name="Drula E."/>
            <person name="Henrissat B."/>
            <person name="Kohler A."/>
            <person name="Grigoriev I.V."/>
            <person name="Martin F.M."/>
            <person name="Hacquard S."/>
        </authorList>
    </citation>
    <scope>NUCLEOTIDE SEQUENCE</scope>
    <source>
        <strain evidence="2">MPI-CAGE-AT-0023</strain>
    </source>
</reference>
<dbReference type="EMBL" id="JAGMUX010000041">
    <property type="protein sequence ID" value="KAH7204886.1"/>
    <property type="molecule type" value="Genomic_DNA"/>
</dbReference>